<dbReference type="Gene3D" id="1.10.238.10">
    <property type="entry name" value="EF-hand"/>
    <property type="match status" value="1"/>
</dbReference>
<dbReference type="OrthoDB" id="444540at2759"/>
<dbReference type="EMBL" id="LJSK01000079">
    <property type="protein sequence ID" value="KPI87633.1"/>
    <property type="molecule type" value="Genomic_DNA"/>
</dbReference>
<dbReference type="VEuPathDB" id="TriTrypDB:Lsey_0079_0190"/>
<evidence type="ECO:0000256" key="2">
    <source>
        <dbReference type="ARBA" id="ARBA00022737"/>
    </source>
</evidence>
<accession>A0A0N1PBY2</accession>
<dbReference type="InterPro" id="IPR051581">
    <property type="entry name" value="Ca-bind"/>
</dbReference>
<evidence type="ECO:0000313" key="4">
    <source>
        <dbReference type="EMBL" id="KPI87633.1"/>
    </source>
</evidence>
<keyword evidence="5" id="KW-1185">Reference proteome</keyword>
<protein>
    <recommendedName>
        <fullName evidence="6">EF-hand domain-containing protein</fullName>
    </recommendedName>
</protein>
<sequence length="295" mass="33002">MKHTACPSPSPQLAKKPFISDIVQKAVERLGKKCVWRVATRLEELPSPAPAEDVREALRALSIFLSDEDYTAMVQEYAVTDSGSGSGAHGAVASSAQNIRLNCAALLEDLCTLPLIPRRQYVVELVIRKLDPDNTGIIPYSTLNDNYDVLRHPQVCSGLLSESDALLAFFENFETEGGCYMEQLTTAELRMYMVGLSTAMKEDSEFELWCMRGFCLDRPKMKLGEETCRLEGSRHQSRRSRLLGEGRRHPLYSTTYEEYGKEATSVDYKRPVKGRPQQFTKKAIARTGGATSMNM</sequence>
<dbReference type="AlphaFoldDB" id="A0A0N1PBY2"/>
<name>A0A0N1PBY2_LEPSE</name>
<dbReference type="PANTHER" id="PTHR34524">
    <property type="entry name" value="CALCYPHOSIN"/>
    <property type="match status" value="1"/>
</dbReference>
<evidence type="ECO:0000256" key="1">
    <source>
        <dbReference type="ARBA" id="ARBA00022723"/>
    </source>
</evidence>
<reference evidence="4 5" key="1">
    <citation type="journal article" date="2015" name="PLoS Pathog.">
        <title>Leptomonas seymouri: Adaptations to the Dixenous Life Cycle Analyzed by Genome Sequencing, Transcriptome Profiling and Co-infection with Leishmania donovani.</title>
        <authorList>
            <person name="Kraeva N."/>
            <person name="Butenko A."/>
            <person name="Hlavacova J."/>
            <person name="Kostygov A."/>
            <person name="Myskova J."/>
            <person name="Grybchuk D."/>
            <person name="Lestinova T."/>
            <person name="Votypka J."/>
            <person name="Volf P."/>
            <person name="Opperdoes F."/>
            <person name="Flegontov P."/>
            <person name="Lukes J."/>
            <person name="Yurchenko V."/>
        </authorList>
    </citation>
    <scope>NUCLEOTIDE SEQUENCE [LARGE SCALE GENOMIC DNA]</scope>
    <source>
        <strain evidence="4 5">ATCC 30220</strain>
    </source>
</reference>
<dbReference type="OMA" id="ELWCTRA"/>
<keyword evidence="1" id="KW-0479">Metal-binding</keyword>
<dbReference type="Proteomes" id="UP000038009">
    <property type="component" value="Unassembled WGS sequence"/>
</dbReference>
<keyword evidence="3" id="KW-0106">Calcium</keyword>
<dbReference type="PANTHER" id="PTHR34524:SF10">
    <property type="entry name" value="EF-HAND DOMAIN-CONTAINING PROTEIN"/>
    <property type="match status" value="1"/>
</dbReference>
<organism evidence="4 5">
    <name type="scientific">Leptomonas seymouri</name>
    <dbReference type="NCBI Taxonomy" id="5684"/>
    <lineage>
        <taxon>Eukaryota</taxon>
        <taxon>Discoba</taxon>
        <taxon>Euglenozoa</taxon>
        <taxon>Kinetoplastea</taxon>
        <taxon>Metakinetoplastina</taxon>
        <taxon>Trypanosomatida</taxon>
        <taxon>Trypanosomatidae</taxon>
        <taxon>Leishmaniinae</taxon>
        <taxon>Leptomonas</taxon>
    </lineage>
</organism>
<evidence type="ECO:0008006" key="6">
    <source>
        <dbReference type="Google" id="ProtNLM"/>
    </source>
</evidence>
<proteinExistence type="predicted"/>
<dbReference type="GO" id="GO:0046872">
    <property type="term" value="F:metal ion binding"/>
    <property type="evidence" value="ECO:0007669"/>
    <property type="project" value="UniProtKB-KW"/>
</dbReference>
<gene>
    <name evidence="4" type="ORF">ABL78_3290</name>
</gene>
<comment type="caution">
    <text evidence="4">The sequence shown here is derived from an EMBL/GenBank/DDBJ whole genome shotgun (WGS) entry which is preliminary data.</text>
</comment>
<keyword evidence="2" id="KW-0677">Repeat</keyword>
<evidence type="ECO:0000256" key="3">
    <source>
        <dbReference type="ARBA" id="ARBA00022837"/>
    </source>
</evidence>
<evidence type="ECO:0000313" key="5">
    <source>
        <dbReference type="Proteomes" id="UP000038009"/>
    </source>
</evidence>